<dbReference type="GO" id="GO:0048513">
    <property type="term" value="P:animal organ development"/>
    <property type="evidence" value="ECO:0007669"/>
    <property type="project" value="UniProtKB-ARBA"/>
</dbReference>
<dbReference type="GO" id="GO:0005509">
    <property type="term" value="F:calcium ion binding"/>
    <property type="evidence" value="ECO:0007669"/>
    <property type="project" value="UniProtKB-UniRule"/>
</dbReference>
<dbReference type="KEGG" id="foc:127748663"/>
<evidence type="ECO:0000256" key="2">
    <source>
        <dbReference type="ARBA" id="ARBA00022536"/>
    </source>
</evidence>
<dbReference type="GO" id="GO:0007156">
    <property type="term" value="P:homophilic cell adhesion via plasma membrane adhesion molecules"/>
    <property type="evidence" value="ECO:0007669"/>
    <property type="project" value="InterPro"/>
</dbReference>
<dbReference type="PROSITE" id="PS00232">
    <property type="entry name" value="CADHERIN_1"/>
    <property type="match status" value="2"/>
</dbReference>
<dbReference type="GO" id="GO:0001736">
    <property type="term" value="P:establishment of planar polarity"/>
    <property type="evidence" value="ECO:0007669"/>
    <property type="project" value="UniProtKB-ARBA"/>
</dbReference>
<evidence type="ECO:0000256" key="5">
    <source>
        <dbReference type="ARBA" id="ARBA00022737"/>
    </source>
</evidence>
<keyword evidence="11" id="KW-0325">Glycoprotein</keyword>
<dbReference type="SMART" id="SM00112">
    <property type="entry name" value="CA"/>
    <property type="match status" value="4"/>
</dbReference>
<evidence type="ECO:0000256" key="11">
    <source>
        <dbReference type="ARBA" id="ARBA00023180"/>
    </source>
</evidence>
<dbReference type="Pfam" id="PF05699">
    <property type="entry name" value="Dimer_Tnp_hAT"/>
    <property type="match status" value="1"/>
</dbReference>
<evidence type="ECO:0000256" key="4">
    <source>
        <dbReference type="ARBA" id="ARBA00022729"/>
    </source>
</evidence>
<feature type="domain" description="Cadherin" evidence="14">
    <location>
        <begin position="229"/>
        <end position="369"/>
    </location>
</feature>
<evidence type="ECO:0000256" key="7">
    <source>
        <dbReference type="ARBA" id="ARBA00022889"/>
    </source>
</evidence>
<feature type="region of interest" description="Disordered" evidence="13">
    <location>
        <begin position="405"/>
        <end position="497"/>
    </location>
</feature>
<evidence type="ECO:0000256" key="12">
    <source>
        <dbReference type="PROSITE-ProRule" id="PRU00043"/>
    </source>
</evidence>
<dbReference type="FunFam" id="2.60.40.60:FF:000039">
    <property type="entry name" value="FAT atypical cadherin 3"/>
    <property type="match status" value="1"/>
</dbReference>
<dbReference type="GO" id="GO:0007163">
    <property type="term" value="P:establishment or maintenance of cell polarity"/>
    <property type="evidence" value="ECO:0007669"/>
    <property type="project" value="UniProtKB-ARBA"/>
</dbReference>
<dbReference type="PANTHER" id="PTHR24026">
    <property type="entry name" value="FAT ATYPICAL CADHERIN-RELATED"/>
    <property type="match status" value="1"/>
</dbReference>
<evidence type="ECO:0000256" key="8">
    <source>
        <dbReference type="ARBA" id="ARBA00022989"/>
    </source>
</evidence>
<keyword evidence="3" id="KW-0812">Transmembrane</keyword>
<dbReference type="InterPro" id="IPR008906">
    <property type="entry name" value="HATC_C_dom"/>
</dbReference>
<dbReference type="Pfam" id="PF00028">
    <property type="entry name" value="Cadherin"/>
    <property type="match status" value="4"/>
</dbReference>
<evidence type="ECO:0000256" key="10">
    <source>
        <dbReference type="ARBA" id="ARBA00023157"/>
    </source>
</evidence>
<dbReference type="PANTHER" id="PTHR24026:SF133">
    <property type="entry name" value="CADHERIN-RELATED FAMILY MEMBER 2"/>
    <property type="match status" value="1"/>
</dbReference>
<dbReference type="SUPFAM" id="SSF49313">
    <property type="entry name" value="Cadherin-like"/>
    <property type="match status" value="4"/>
</dbReference>
<dbReference type="SUPFAM" id="SSF53098">
    <property type="entry name" value="Ribonuclease H-like"/>
    <property type="match status" value="1"/>
</dbReference>
<keyword evidence="10" id="KW-1015">Disulfide bond</keyword>
<feature type="domain" description="Cadherin" evidence="14">
    <location>
        <begin position="120"/>
        <end position="228"/>
    </location>
</feature>
<dbReference type="GeneID" id="127748663"/>
<dbReference type="InterPro" id="IPR002126">
    <property type="entry name" value="Cadherin-like_dom"/>
</dbReference>
<keyword evidence="9" id="KW-0472">Membrane</keyword>
<keyword evidence="6 12" id="KW-0106">Calcium</keyword>
<dbReference type="InterPro" id="IPR015919">
    <property type="entry name" value="Cadherin-like_sf"/>
</dbReference>
<dbReference type="GO" id="GO:0007424">
    <property type="term" value="P:open tracheal system development"/>
    <property type="evidence" value="ECO:0007669"/>
    <property type="project" value="UniProtKB-ARBA"/>
</dbReference>
<keyword evidence="15" id="KW-1185">Reference proteome</keyword>
<dbReference type="InterPro" id="IPR012337">
    <property type="entry name" value="RNaseH-like_sf"/>
</dbReference>
<feature type="domain" description="Cadherin" evidence="14">
    <location>
        <begin position="481"/>
        <end position="580"/>
    </location>
</feature>
<dbReference type="OrthoDB" id="6252479at2759"/>
<keyword evidence="4" id="KW-0732">Signal</keyword>
<dbReference type="AlphaFoldDB" id="A0A9C6X8K5"/>
<dbReference type="FunFam" id="2.60.40.60:FF:000013">
    <property type="entry name" value="Cadherin EGF LAG seven-pass G-type receptor"/>
    <property type="match status" value="1"/>
</dbReference>
<evidence type="ECO:0000256" key="13">
    <source>
        <dbReference type="SAM" id="MobiDB-lite"/>
    </source>
</evidence>
<feature type="compositionally biased region" description="Acidic residues" evidence="13">
    <location>
        <begin position="443"/>
        <end position="467"/>
    </location>
</feature>
<evidence type="ECO:0000256" key="6">
    <source>
        <dbReference type="ARBA" id="ARBA00022837"/>
    </source>
</evidence>
<dbReference type="Gene3D" id="2.60.40.60">
    <property type="entry name" value="Cadherins"/>
    <property type="match status" value="4"/>
</dbReference>
<dbReference type="GO" id="GO:0046983">
    <property type="term" value="F:protein dimerization activity"/>
    <property type="evidence" value="ECO:0007669"/>
    <property type="project" value="InterPro"/>
</dbReference>
<accession>A0A9C6X8K5</accession>
<sequence length="599" mass="66708">MVVTFVIDNPPYCLRHRYRSVVAEDVDTGTFLLSVRASDVDEESHENFRFYLTGTGAEHFSLDKAGGHLRTAHILDRETQSKYLLTAHVQDRDGTTQGWECSSQVEILIADVNDNAPQFTLVSYTASLSEDAQVGTLVAKLHANDNDTGINRKVRYVIVEDDPAFLSKPQFKITSDSGIVTSAQPLDREEKDHYNLTVEASDQGTPQLKTRTHLYVKVLDVNDNPPEFVSKLYHAVVPELSPVDTTVVKVMATSKDIGVNAEISYSIVSGNGHKKFAIDSETGVLSIREPLDYEICRNYFLTIEAIDGEVLANAIEFQHKEGIWSDSEIFQAAEHLKPHSWWKGFCNTQAVAPIAIRILQQPSSAAPVERLWSNFGLVHTKLRNRLKNSTTKKLVTVRWNSLLSRRNSPSDKNKKRRTRETSESFYDATGYPLLQTEQNPNNESEEENEETDNSSIDSDLEEEEESLNDSADSHSVCDSLSDEDENGNDNAPIFNQPSYSARIREDSDIGGKILQVNLHVNLILIDNSSGYISVAKPLDREVLSSYVLEVEAVDGGIPPLSSIALLNVEISDVNDNAPVFSEKNYTAVVQVTILSNKKS</sequence>
<dbReference type="InterPro" id="IPR020894">
    <property type="entry name" value="Cadherin_CS"/>
</dbReference>
<gene>
    <name evidence="16" type="primary">LOC127748663</name>
</gene>
<reference evidence="16" key="1">
    <citation type="submission" date="2025-08" db="UniProtKB">
        <authorList>
            <consortium name="RefSeq"/>
        </authorList>
    </citation>
    <scope>IDENTIFICATION</scope>
    <source>
        <tissue evidence="16">Whole organism</tissue>
    </source>
</reference>
<dbReference type="Proteomes" id="UP000504606">
    <property type="component" value="Unplaced"/>
</dbReference>
<dbReference type="GO" id="GO:0048589">
    <property type="term" value="P:developmental growth"/>
    <property type="evidence" value="ECO:0007669"/>
    <property type="project" value="UniProtKB-ARBA"/>
</dbReference>
<protein>
    <submittedName>
        <fullName evidence="16">Cadherin-11-like</fullName>
    </submittedName>
</protein>
<dbReference type="FunFam" id="2.60.40.60:FF:000020">
    <property type="entry name" value="Dachsous cadherin-related 1b"/>
    <property type="match status" value="1"/>
</dbReference>
<keyword evidence="8" id="KW-1133">Transmembrane helix</keyword>
<evidence type="ECO:0000313" key="16">
    <source>
        <dbReference type="RefSeq" id="XP_052131065.1"/>
    </source>
</evidence>
<dbReference type="GO" id="GO:0030855">
    <property type="term" value="P:epithelial cell differentiation"/>
    <property type="evidence" value="ECO:0007669"/>
    <property type="project" value="UniProtKB-ARBA"/>
</dbReference>
<name>A0A9C6X8K5_FRAOC</name>
<keyword evidence="2" id="KW-0245">EGF-like domain</keyword>
<evidence type="ECO:0000313" key="15">
    <source>
        <dbReference type="Proteomes" id="UP000504606"/>
    </source>
</evidence>
<keyword evidence="7" id="KW-0130">Cell adhesion</keyword>
<dbReference type="RefSeq" id="XP_052131065.1">
    <property type="nucleotide sequence ID" value="XM_052275105.1"/>
</dbReference>
<evidence type="ECO:0000256" key="3">
    <source>
        <dbReference type="ARBA" id="ARBA00022692"/>
    </source>
</evidence>
<evidence type="ECO:0000256" key="1">
    <source>
        <dbReference type="ARBA" id="ARBA00004251"/>
    </source>
</evidence>
<dbReference type="PRINTS" id="PR00205">
    <property type="entry name" value="CADHERIN"/>
</dbReference>
<evidence type="ECO:0000256" key="9">
    <source>
        <dbReference type="ARBA" id="ARBA00023136"/>
    </source>
</evidence>
<comment type="subcellular location">
    <subcellularLocation>
        <location evidence="1">Cell membrane</location>
        <topology evidence="1">Single-pass type I membrane protein</topology>
    </subcellularLocation>
</comment>
<dbReference type="PROSITE" id="PS50268">
    <property type="entry name" value="CADHERIN_2"/>
    <property type="match status" value="4"/>
</dbReference>
<organism evidence="15 16">
    <name type="scientific">Frankliniella occidentalis</name>
    <name type="common">Western flower thrips</name>
    <name type="synonym">Euthrips occidentalis</name>
    <dbReference type="NCBI Taxonomy" id="133901"/>
    <lineage>
        <taxon>Eukaryota</taxon>
        <taxon>Metazoa</taxon>
        <taxon>Ecdysozoa</taxon>
        <taxon>Arthropoda</taxon>
        <taxon>Hexapoda</taxon>
        <taxon>Insecta</taxon>
        <taxon>Pterygota</taxon>
        <taxon>Neoptera</taxon>
        <taxon>Paraneoptera</taxon>
        <taxon>Thysanoptera</taxon>
        <taxon>Terebrantia</taxon>
        <taxon>Thripoidea</taxon>
        <taxon>Thripidae</taxon>
        <taxon>Frankliniella</taxon>
    </lineage>
</organism>
<feature type="domain" description="Cadherin" evidence="14">
    <location>
        <begin position="14"/>
        <end position="119"/>
    </location>
</feature>
<keyword evidence="5" id="KW-0677">Repeat</keyword>
<dbReference type="CDD" id="cd11304">
    <property type="entry name" value="Cadherin_repeat"/>
    <property type="match status" value="4"/>
</dbReference>
<evidence type="ECO:0000259" key="14">
    <source>
        <dbReference type="PROSITE" id="PS50268"/>
    </source>
</evidence>
<proteinExistence type="predicted"/>
<dbReference type="GO" id="GO:0005886">
    <property type="term" value="C:plasma membrane"/>
    <property type="evidence" value="ECO:0007669"/>
    <property type="project" value="UniProtKB-SubCell"/>
</dbReference>